<dbReference type="InterPro" id="IPR000157">
    <property type="entry name" value="TIR_dom"/>
</dbReference>
<dbReference type="Proteomes" id="UP000632740">
    <property type="component" value="Unassembled WGS sequence"/>
</dbReference>
<evidence type="ECO:0000313" key="2">
    <source>
        <dbReference type="EMBL" id="GIG22714.1"/>
    </source>
</evidence>
<sequence length="399" mass="43885">MPSPAATYRVVILTADRHDDVGPLEAALRESALVAGNRRTTLDVTTDSGLLTRPADPADPPTVAVVLGGGPATAHDPGIAAAVAPSRARYVALLPVVSDSTVFHEQAPEALHELNGYEWRSGDPAGPLADAVLRLVGLSEKDRRVFVSYRRTDATTIAEQVRRALDDDRWDVFLDRYSIPPAEDVQRRVDLELADKAFVLLLESPDATTSAWVEHEIAFALRHRYGLMGLAFPGTPASGLFPALHDAFRRRLRPDELTGTGHDARLTGPALQAVLSEIERRHAAATRLRRESTMVDVSDQLHDLGFRVSAADEWSLLAERGTQREALLVTPRAPLPADLRTADLLRRRHAGPTGARPRGWVVHPTKDADEERARLMRWLSRHRAVRSTPVMLLSKRLRG</sequence>
<dbReference type="RefSeq" id="WP_203757728.1">
    <property type="nucleotide sequence ID" value="NZ_BONK01000013.1"/>
</dbReference>
<dbReference type="GO" id="GO:0007165">
    <property type="term" value="P:signal transduction"/>
    <property type="evidence" value="ECO:0007669"/>
    <property type="project" value="InterPro"/>
</dbReference>
<name>A0A919P7I5_9CELL</name>
<feature type="domain" description="TIR" evidence="1">
    <location>
        <begin position="145"/>
        <end position="222"/>
    </location>
</feature>
<dbReference type="EMBL" id="BONK01000013">
    <property type="protein sequence ID" value="GIG22714.1"/>
    <property type="molecule type" value="Genomic_DNA"/>
</dbReference>
<protein>
    <recommendedName>
        <fullName evidence="1">TIR domain-containing protein</fullName>
    </recommendedName>
</protein>
<dbReference type="AlphaFoldDB" id="A0A919P7I5"/>
<keyword evidence="3" id="KW-1185">Reference proteome</keyword>
<organism evidence="2 3">
    <name type="scientific">Cellulomonas chitinilytica</name>
    <dbReference type="NCBI Taxonomy" id="398759"/>
    <lineage>
        <taxon>Bacteria</taxon>
        <taxon>Bacillati</taxon>
        <taxon>Actinomycetota</taxon>
        <taxon>Actinomycetes</taxon>
        <taxon>Micrococcales</taxon>
        <taxon>Cellulomonadaceae</taxon>
        <taxon>Cellulomonas</taxon>
    </lineage>
</organism>
<evidence type="ECO:0000313" key="3">
    <source>
        <dbReference type="Proteomes" id="UP000632740"/>
    </source>
</evidence>
<dbReference type="SUPFAM" id="SSF52200">
    <property type="entry name" value="Toll/Interleukin receptor TIR domain"/>
    <property type="match status" value="1"/>
</dbReference>
<dbReference type="InterPro" id="IPR035897">
    <property type="entry name" value="Toll_tir_struct_dom_sf"/>
</dbReference>
<reference evidence="2" key="1">
    <citation type="submission" date="2021-01" db="EMBL/GenBank/DDBJ databases">
        <title>Whole genome shotgun sequence of Cellulomonas chitinilytica NBRC 110799.</title>
        <authorList>
            <person name="Komaki H."/>
            <person name="Tamura T."/>
        </authorList>
    </citation>
    <scope>NUCLEOTIDE SEQUENCE</scope>
    <source>
        <strain evidence="2">NBRC 110799</strain>
    </source>
</reference>
<dbReference type="Pfam" id="PF13676">
    <property type="entry name" value="TIR_2"/>
    <property type="match status" value="1"/>
</dbReference>
<comment type="caution">
    <text evidence="2">The sequence shown here is derived from an EMBL/GenBank/DDBJ whole genome shotgun (WGS) entry which is preliminary data.</text>
</comment>
<gene>
    <name evidence="2" type="ORF">Cch01nite_34380</name>
</gene>
<accession>A0A919P7I5</accession>
<proteinExistence type="predicted"/>
<evidence type="ECO:0000259" key="1">
    <source>
        <dbReference type="Pfam" id="PF13676"/>
    </source>
</evidence>
<dbReference type="Gene3D" id="3.40.50.10140">
    <property type="entry name" value="Toll/interleukin-1 receptor homology (TIR) domain"/>
    <property type="match status" value="1"/>
</dbReference>